<keyword evidence="1" id="KW-0732">Signal</keyword>
<dbReference type="AlphaFoldDB" id="A0AA89CAJ2"/>
<dbReference type="Gene3D" id="3.60.10.10">
    <property type="entry name" value="Endonuclease/exonuclease/phosphatase"/>
    <property type="match status" value="1"/>
</dbReference>
<feature type="signal peptide" evidence="1">
    <location>
        <begin position="1"/>
        <end position="19"/>
    </location>
</feature>
<gene>
    <name evidence="3" type="ORF">FSP39_005558</name>
</gene>
<name>A0AA89CAJ2_PINIB</name>
<dbReference type="Pfam" id="PF00078">
    <property type="entry name" value="RVT_1"/>
    <property type="match status" value="1"/>
</dbReference>
<dbReference type="SUPFAM" id="SSF56672">
    <property type="entry name" value="DNA/RNA polymerases"/>
    <property type="match status" value="1"/>
</dbReference>
<dbReference type="EMBL" id="VSWD01000002">
    <property type="protein sequence ID" value="KAK3107029.1"/>
    <property type="molecule type" value="Genomic_DNA"/>
</dbReference>
<evidence type="ECO:0000256" key="1">
    <source>
        <dbReference type="SAM" id="SignalP"/>
    </source>
</evidence>
<dbReference type="InterPro" id="IPR000477">
    <property type="entry name" value="RT_dom"/>
</dbReference>
<protein>
    <recommendedName>
        <fullName evidence="2">Reverse transcriptase domain-containing protein</fullName>
    </recommendedName>
</protein>
<dbReference type="InterPro" id="IPR036691">
    <property type="entry name" value="Endo/exonu/phosph_ase_sf"/>
</dbReference>
<reference evidence="3" key="1">
    <citation type="submission" date="2019-08" db="EMBL/GenBank/DDBJ databases">
        <title>The improved chromosome-level genome for the pearl oyster Pinctada fucata martensii using PacBio sequencing and Hi-C.</title>
        <authorList>
            <person name="Zheng Z."/>
        </authorList>
    </citation>
    <scope>NUCLEOTIDE SEQUENCE</scope>
    <source>
        <strain evidence="3">ZZ-2019</strain>
        <tissue evidence="3">Adductor muscle</tissue>
    </source>
</reference>
<comment type="caution">
    <text evidence="3">The sequence shown here is derived from an EMBL/GenBank/DDBJ whole genome shotgun (WGS) entry which is preliminary data.</text>
</comment>
<keyword evidence="4" id="KW-1185">Reference proteome</keyword>
<feature type="domain" description="Reverse transcriptase" evidence="2">
    <location>
        <begin position="651"/>
        <end position="916"/>
    </location>
</feature>
<dbReference type="PANTHER" id="PTHR46670">
    <property type="entry name" value="ENDO/EXONUCLEASE/PHOSPHATASE DOMAIN-CONTAINING PROTEIN"/>
    <property type="match status" value="1"/>
</dbReference>
<dbReference type="InterPro" id="IPR005135">
    <property type="entry name" value="Endo/exonuclease/phosphatase"/>
</dbReference>
<evidence type="ECO:0000259" key="2">
    <source>
        <dbReference type="PROSITE" id="PS50878"/>
    </source>
</evidence>
<dbReference type="GO" id="GO:0003824">
    <property type="term" value="F:catalytic activity"/>
    <property type="evidence" value="ECO:0007669"/>
    <property type="project" value="InterPro"/>
</dbReference>
<evidence type="ECO:0000313" key="4">
    <source>
        <dbReference type="Proteomes" id="UP001186944"/>
    </source>
</evidence>
<dbReference type="CDD" id="cd01650">
    <property type="entry name" value="RT_nLTR_like"/>
    <property type="match status" value="1"/>
</dbReference>
<accession>A0AA89CAJ2</accession>
<dbReference type="InterPro" id="IPR043502">
    <property type="entry name" value="DNA/RNA_pol_sf"/>
</dbReference>
<dbReference type="PROSITE" id="PS50878">
    <property type="entry name" value="RT_POL"/>
    <property type="match status" value="1"/>
</dbReference>
<dbReference type="Pfam" id="PF03372">
    <property type="entry name" value="Exo_endo_phos"/>
    <property type="match status" value="1"/>
</dbReference>
<sequence length="1127" mass="128376">MDLLFIGFALLLPYFAGLGVSISSPVINTDNVVRSIRRGTKGGRRILRRIKTVKFTNIVRKDLPHGLVVQKGVNYKNLLPISTNSDDKTHHVSGLTVPSVFSTTEASISSHSAVSYVGPEVGSVIPTRVTCNRREKKYRTCNNDNNITIPLGKRKTSSILKVFTLNARSVKNKALTIYDHIVSENIDILALTETWLGTDVDDTVIADLVPDGYEIIHNPRSCRKGGGVAIVYRKSLKVKKLQLPHEFTHFEHIECTITTTGSQCFRKCVVYRPPPSKHNDSSTPKFFDEWHEYLSHHITGTDELLITGDLNFHLEKTCDPTTRKLTCSLLEFGLVQHVNEPTHTHGHTLDVVITRENSTLLYCAPSVDKSLIYDSRGLSRCDHKGILSSLDISKPSEMRKSITFRKFNELSIDDFVSDLNFPDAELLKDRSVTCNNLAEIYNNCTRSALDIHAPLQTKDINIRPNTRWYSTKLLHAKREKRKAERVWRNSNLEVHRSIFEEKCSIYTKLLHSSKKEYYTSKVKECGNDSKQLYAVANSVLGKNKEIELPSCANDLELANKFGEFFHAKIQTIRTNLEDLLEQNNSQSDALRTDLQFTGNILQEFHPASDQEVMKLIQKSPSKSCCLDPIPTNILKDSVQHFLPIITQIVNLSLDRSEFPIIFKQAVVKPLLKKPSLDKENLKNYRPVSNLPFISKIVEKVVACRIEDHLMSNCLHDPLQSAYRAFHSTETALLKVHHDVVVALDKGLCSVLIMLDLSAAFDVIDHGILFRRLEYSYGICGSALQWMKSYLDQRSQTIAIGSSFSESKELTIGVPQGSVLGPKIYCMFSKPISDICLRHSMRYHCYADDTQIYLVIEPLKNLDDVTSRLTVCLNDIRDWMNVNLLKLNEDKTELMVFAPKNKIDEIRDFKLTFGDNIIYDAQFIKNLGAHFDKTLSMEKQCNQVSKSCYFHLRNIGRIRHLLSEELCKTLINSLVTSRLDYGNALLFGVNKFLIEKLQRVQNAAARIVSRLRSKQEHISPVLQELHWLPVVYRIEFKVLVYVYKALHGLAPSYLTELVSFYRPTRVLRSESASLLPVPIVRTKTYGERRFDKSAATLWNNLPLNLRNCDSLSSFRKQLKTYLFKKAYL</sequence>
<organism evidence="3 4">
    <name type="scientific">Pinctada imbricata</name>
    <name type="common">Atlantic pearl-oyster</name>
    <name type="synonym">Pinctada martensii</name>
    <dbReference type="NCBI Taxonomy" id="66713"/>
    <lineage>
        <taxon>Eukaryota</taxon>
        <taxon>Metazoa</taxon>
        <taxon>Spiralia</taxon>
        <taxon>Lophotrochozoa</taxon>
        <taxon>Mollusca</taxon>
        <taxon>Bivalvia</taxon>
        <taxon>Autobranchia</taxon>
        <taxon>Pteriomorphia</taxon>
        <taxon>Pterioida</taxon>
        <taxon>Pterioidea</taxon>
        <taxon>Pteriidae</taxon>
        <taxon>Pinctada</taxon>
    </lineage>
</organism>
<evidence type="ECO:0000313" key="3">
    <source>
        <dbReference type="EMBL" id="KAK3107029.1"/>
    </source>
</evidence>
<dbReference type="PANTHER" id="PTHR46670:SF3">
    <property type="entry name" value="ENDONUCLEASE_EXONUCLEASE_PHOSPHATASE DOMAIN-CONTAINING PROTEIN"/>
    <property type="match status" value="1"/>
</dbReference>
<proteinExistence type="predicted"/>
<dbReference type="SUPFAM" id="SSF56219">
    <property type="entry name" value="DNase I-like"/>
    <property type="match status" value="1"/>
</dbReference>
<dbReference type="Proteomes" id="UP001186944">
    <property type="component" value="Unassembled WGS sequence"/>
</dbReference>
<feature type="chain" id="PRO_5041700734" description="Reverse transcriptase domain-containing protein" evidence="1">
    <location>
        <begin position="20"/>
        <end position="1127"/>
    </location>
</feature>